<organism evidence="2 3">
    <name type="scientific">Pseudonocardia autotrophica</name>
    <name type="common">Amycolata autotrophica</name>
    <name type="synonym">Nocardia autotrophica</name>
    <dbReference type="NCBI Taxonomy" id="2074"/>
    <lineage>
        <taxon>Bacteria</taxon>
        <taxon>Bacillati</taxon>
        <taxon>Actinomycetota</taxon>
        <taxon>Actinomycetes</taxon>
        <taxon>Pseudonocardiales</taxon>
        <taxon>Pseudonocardiaceae</taxon>
        <taxon>Pseudonocardia</taxon>
    </lineage>
</organism>
<dbReference type="Proteomes" id="UP000194360">
    <property type="component" value="Unassembled WGS sequence"/>
</dbReference>
<gene>
    <name evidence="2" type="ORF">BG845_01175</name>
</gene>
<reference evidence="2 3" key="1">
    <citation type="submission" date="2016-09" db="EMBL/GenBank/DDBJ databases">
        <title>Pseudonocardia autotrophica DSM535, a candidate organism with high potential of specific P450 cytochromes.</title>
        <authorList>
            <person name="Grumaz C."/>
            <person name="Vainshtein Y."/>
            <person name="Kirstahler P."/>
            <person name="Sohn K."/>
        </authorList>
    </citation>
    <scope>NUCLEOTIDE SEQUENCE [LARGE SCALE GENOMIC DNA]</scope>
    <source>
        <strain evidence="2 3">DSM 535</strain>
    </source>
</reference>
<keyword evidence="3" id="KW-1185">Reference proteome</keyword>
<feature type="region of interest" description="Disordered" evidence="1">
    <location>
        <begin position="89"/>
        <end position="118"/>
    </location>
</feature>
<comment type="caution">
    <text evidence="2">The sequence shown here is derived from an EMBL/GenBank/DDBJ whole genome shotgun (WGS) entry which is preliminary data.</text>
</comment>
<evidence type="ECO:0000256" key="1">
    <source>
        <dbReference type="SAM" id="MobiDB-lite"/>
    </source>
</evidence>
<name>A0A1Y2N633_PSEAH</name>
<dbReference type="AlphaFoldDB" id="A0A1Y2N633"/>
<evidence type="ECO:0000313" key="3">
    <source>
        <dbReference type="Proteomes" id="UP000194360"/>
    </source>
</evidence>
<sequence length="118" mass="12921">MRWWEYLIPNRSILHRIDGHIATLGADMALNADDLKQRIDDATNNIAGDIRGLKAKLDEALAGSDAHAAQAVQDALAGFDTLAARLEHLADETPEDELEHPADPDHEAGETHEDDAQH</sequence>
<accession>A0A1Y2N633</accession>
<feature type="compositionally biased region" description="Basic and acidic residues" evidence="1">
    <location>
        <begin position="99"/>
        <end position="118"/>
    </location>
</feature>
<dbReference type="EMBL" id="MIGB01000004">
    <property type="protein sequence ID" value="OSY42933.1"/>
    <property type="molecule type" value="Genomic_DNA"/>
</dbReference>
<proteinExistence type="predicted"/>
<evidence type="ECO:0000313" key="2">
    <source>
        <dbReference type="EMBL" id="OSY42933.1"/>
    </source>
</evidence>
<dbReference type="STRING" id="2074.BG845_01175"/>
<protein>
    <submittedName>
        <fullName evidence="2">Uncharacterized protein</fullName>
    </submittedName>
</protein>